<dbReference type="Pfam" id="PF08907">
    <property type="entry name" value="DUF1853"/>
    <property type="match status" value="1"/>
</dbReference>
<accession>A0A915YC72</accession>
<name>A0A915YC72_9BACT</name>
<evidence type="ECO:0000313" key="2">
    <source>
        <dbReference type="Proteomes" id="UP001060919"/>
    </source>
</evidence>
<protein>
    <submittedName>
        <fullName evidence="1">DUF1853 family protein</fullName>
    </submittedName>
</protein>
<proteinExistence type="predicted"/>
<keyword evidence="2" id="KW-1185">Reference proteome</keyword>
<organism evidence="1 2">
    <name type="scientific">Aureispira anguillae</name>
    <dbReference type="NCBI Taxonomy" id="2864201"/>
    <lineage>
        <taxon>Bacteria</taxon>
        <taxon>Pseudomonadati</taxon>
        <taxon>Bacteroidota</taxon>
        <taxon>Saprospiria</taxon>
        <taxon>Saprospirales</taxon>
        <taxon>Saprospiraceae</taxon>
        <taxon>Aureispira</taxon>
    </lineage>
</organism>
<dbReference type="InterPro" id="IPR015003">
    <property type="entry name" value="DUF1853"/>
</dbReference>
<dbReference type="KEGG" id="aup:AsAng_0010770"/>
<reference evidence="1" key="1">
    <citation type="submission" date="2022-09" db="EMBL/GenBank/DDBJ databases">
        <title>Aureispira anguillicida sp. nov., isolated from Leptocephalus of Japanese eel Anguilla japonica.</title>
        <authorList>
            <person name="Yuasa K."/>
            <person name="Mekata T."/>
            <person name="Ikunari K."/>
        </authorList>
    </citation>
    <scope>NUCLEOTIDE SEQUENCE</scope>
    <source>
        <strain evidence="1">EL160426</strain>
    </source>
</reference>
<evidence type="ECO:0000313" key="1">
    <source>
        <dbReference type="EMBL" id="BDS10369.1"/>
    </source>
</evidence>
<dbReference type="AlphaFoldDB" id="A0A915YC72"/>
<sequence length="283" mass="33877">MQNLDYLQQLHYQYQGFLAGQDINQTSSSKHYLPFMVQKKSSPTMDTLKQWAQQISPKLVLGKRVEHFMSYYLSSQSPFKILAQNVQIFEQKTTIGELDFLLEHQTNKTLIHLEQVYKFYLYVPNSKKKSIDNWIGPNCKDRFQQKINKLHQKQFPLLYHPNTQKTFHDLNLDYSKIQQQLSFKAALFVPLNWTKGSFSSINHNCIEGHWLRFEDWKKMPLLKHQFYLPQKQNWGVFPSANTTWYSYEVIESQILTALSQKRSPLCWMKIGEDQYRKFFVVWW</sequence>
<gene>
    <name evidence="1" type="ORF">AsAng_0010770</name>
</gene>
<dbReference type="Proteomes" id="UP001060919">
    <property type="component" value="Chromosome"/>
</dbReference>
<dbReference type="RefSeq" id="WP_264791689.1">
    <property type="nucleotide sequence ID" value="NZ_AP026867.1"/>
</dbReference>
<dbReference type="EMBL" id="AP026867">
    <property type="protein sequence ID" value="BDS10369.1"/>
    <property type="molecule type" value="Genomic_DNA"/>
</dbReference>